<evidence type="ECO:0000313" key="2">
    <source>
        <dbReference type="Proteomes" id="UP000299102"/>
    </source>
</evidence>
<reference evidence="1 2" key="1">
    <citation type="journal article" date="2019" name="Commun. Biol.">
        <title>The bagworm genome reveals a unique fibroin gene that provides high tensile strength.</title>
        <authorList>
            <person name="Kono N."/>
            <person name="Nakamura H."/>
            <person name="Ohtoshi R."/>
            <person name="Tomita M."/>
            <person name="Numata K."/>
            <person name="Arakawa K."/>
        </authorList>
    </citation>
    <scope>NUCLEOTIDE SEQUENCE [LARGE SCALE GENOMIC DNA]</scope>
</reference>
<proteinExistence type="predicted"/>
<protein>
    <submittedName>
        <fullName evidence="1">Uncharacterized protein</fullName>
    </submittedName>
</protein>
<sequence>MPVGYCQEHSSRKRQVQILVRRWNRNQDPGRDRGHEFNRLMLKKNNDSVFGVRVFKFILSPKTYASASRPKSKLILNRITCQLLSLSRSCFRFPSGFFDAPALNVIKHGGVRYEGRPANVEMVQRNRAN</sequence>
<comment type="caution">
    <text evidence="1">The sequence shown here is derived from an EMBL/GenBank/DDBJ whole genome shotgun (WGS) entry which is preliminary data.</text>
</comment>
<organism evidence="1 2">
    <name type="scientific">Eumeta variegata</name>
    <name type="common">Bagworm moth</name>
    <name type="synonym">Eumeta japonica</name>
    <dbReference type="NCBI Taxonomy" id="151549"/>
    <lineage>
        <taxon>Eukaryota</taxon>
        <taxon>Metazoa</taxon>
        <taxon>Ecdysozoa</taxon>
        <taxon>Arthropoda</taxon>
        <taxon>Hexapoda</taxon>
        <taxon>Insecta</taxon>
        <taxon>Pterygota</taxon>
        <taxon>Neoptera</taxon>
        <taxon>Endopterygota</taxon>
        <taxon>Lepidoptera</taxon>
        <taxon>Glossata</taxon>
        <taxon>Ditrysia</taxon>
        <taxon>Tineoidea</taxon>
        <taxon>Psychidae</taxon>
        <taxon>Oiketicinae</taxon>
        <taxon>Eumeta</taxon>
    </lineage>
</organism>
<dbReference type="EMBL" id="BGZK01000282">
    <property type="protein sequence ID" value="GBP34005.1"/>
    <property type="molecule type" value="Genomic_DNA"/>
</dbReference>
<keyword evidence="2" id="KW-1185">Reference proteome</keyword>
<gene>
    <name evidence="1" type="ORF">EVAR_24919_1</name>
</gene>
<name>A0A4C1V8D3_EUMVA</name>
<dbReference type="AlphaFoldDB" id="A0A4C1V8D3"/>
<accession>A0A4C1V8D3</accession>
<evidence type="ECO:0000313" key="1">
    <source>
        <dbReference type="EMBL" id="GBP34005.1"/>
    </source>
</evidence>
<dbReference type="Proteomes" id="UP000299102">
    <property type="component" value="Unassembled WGS sequence"/>
</dbReference>